<accession>A0ABW3KYJ9</accession>
<dbReference type="RefSeq" id="WP_386055902.1">
    <property type="nucleotide sequence ID" value="NZ_JBHTKL010000001.1"/>
</dbReference>
<dbReference type="EMBL" id="JBHTKL010000001">
    <property type="protein sequence ID" value="MFD1017848.1"/>
    <property type="molecule type" value="Genomic_DNA"/>
</dbReference>
<name>A0ABW3KYJ9_9BACI</name>
<sequence>MAYFIQPCFHWIGFHLVEYLLKNGQEVIGVDPIDSDKEEFKYLWIGRNSNFQHFRTRLGMEKHCDTEHIEREFVIDNEKGTITMEVSNIKRQEKKEEYVLPVPHLYGEWMPRDEETLNMNGERISVEDYIKREDTVYIEDFVHQLLRWKDSDSRNEEPSFISDNHKSDDQMVKRLNEHYMKYRIYYES</sequence>
<reference evidence="2" key="1">
    <citation type="journal article" date="2019" name="Int. J. Syst. Evol. Microbiol.">
        <title>The Global Catalogue of Microorganisms (GCM) 10K type strain sequencing project: providing services to taxonomists for standard genome sequencing and annotation.</title>
        <authorList>
            <consortium name="The Broad Institute Genomics Platform"/>
            <consortium name="The Broad Institute Genome Sequencing Center for Infectious Disease"/>
            <person name="Wu L."/>
            <person name="Ma J."/>
        </authorList>
    </citation>
    <scope>NUCLEOTIDE SEQUENCE [LARGE SCALE GENOMIC DNA]</scope>
    <source>
        <strain evidence="2">CCUG 56607</strain>
    </source>
</reference>
<evidence type="ECO:0000313" key="2">
    <source>
        <dbReference type="Proteomes" id="UP001596990"/>
    </source>
</evidence>
<dbReference type="Proteomes" id="UP001596990">
    <property type="component" value="Unassembled WGS sequence"/>
</dbReference>
<organism evidence="1 2">
    <name type="scientific">Thalassobacillus hwangdonensis</name>
    <dbReference type="NCBI Taxonomy" id="546108"/>
    <lineage>
        <taxon>Bacteria</taxon>
        <taxon>Bacillati</taxon>
        <taxon>Bacillota</taxon>
        <taxon>Bacilli</taxon>
        <taxon>Bacillales</taxon>
        <taxon>Bacillaceae</taxon>
        <taxon>Thalassobacillus</taxon>
    </lineage>
</organism>
<protein>
    <submittedName>
        <fullName evidence="1">Uncharacterized protein</fullName>
    </submittedName>
</protein>
<comment type="caution">
    <text evidence="1">The sequence shown here is derived from an EMBL/GenBank/DDBJ whole genome shotgun (WGS) entry which is preliminary data.</text>
</comment>
<gene>
    <name evidence="1" type="ORF">ACFQ2J_01440</name>
</gene>
<keyword evidence="2" id="KW-1185">Reference proteome</keyword>
<proteinExistence type="predicted"/>
<evidence type="ECO:0000313" key="1">
    <source>
        <dbReference type="EMBL" id="MFD1017848.1"/>
    </source>
</evidence>